<sequence length="262" mass="29145">MALLAPTALLEPTVSIVLIGDEILSAQVQERNLHPLLSGFRRVGYQVGEVRIVPDQIPAIVGAVRDLQERSEYLVTVGGVGPTHDDITLEALAQALAVPLEQNDRMIAFLKERYRDRFSPAVAKMALLPRGAEVLGCDQGWWPLVRRGNLFVLPGLPRALEDKIERMLALLPPRDRLWTAEIFLGADESLFARWLAARQDRCPAVSIGSYPVADDQDYRVRLVLRGGLREDVLEEAREIARWMQHQGWLVRTGGDAGEITGS</sequence>
<dbReference type="PANTHER" id="PTHR13939:SF0">
    <property type="entry name" value="NMN AMIDOHYDROLASE-LIKE PROTEIN YFAY"/>
    <property type="match status" value="1"/>
</dbReference>
<reference evidence="3" key="1">
    <citation type="submission" date="2015-12" db="EMBL/GenBank/DDBJ databases">
        <authorList>
            <person name="Lodha T.D."/>
            <person name="Chintalapati S."/>
            <person name="Chintalapati V.R."/>
            <person name="Sravanthi T."/>
        </authorList>
    </citation>
    <scope>NUCLEOTIDE SEQUENCE [LARGE SCALE GENOMIC DNA]</scope>
    <source>
        <strain evidence="3">JC133</strain>
    </source>
</reference>
<evidence type="ECO:0000313" key="2">
    <source>
        <dbReference type="EMBL" id="POR04089.1"/>
    </source>
</evidence>
<dbReference type="EMBL" id="LPWH01000049">
    <property type="protein sequence ID" value="POR04089.1"/>
    <property type="molecule type" value="Genomic_DNA"/>
</dbReference>
<evidence type="ECO:0000259" key="1">
    <source>
        <dbReference type="SMART" id="SM00852"/>
    </source>
</evidence>
<dbReference type="Pfam" id="PF00994">
    <property type="entry name" value="MoCF_biosynth"/>
    <property type="match status" value="1"/>
</dbReference>
<evidence type="ECO:0000313" key="3">
    <source>
        <dbReference type="Proteomes" id="UP000237350"/>
    </source>
</evidence>
<dbReference type="Proteomes" id="UP000237350">
    <property type="component" value="Unassembled WGS sequence"/>
</dbReference>
<dbReference type="InterPro" id="IPR056596">
    <property type="entry name" value="FLAD1_M"/>
</dbReference>
<dbReference type="Gene3D" id="3.40.980.10">
    <property type="entry name" value="MoaB/Mog-like domain"/>
    <property type="match status" value="1"/>
</dbReference>
<organism evidence="2 3">
    <name type="scientific">Alkalispirochaeta sphaeroplastigenens</name>
    <dbReference type="NCBI Taxonomy" id="1187066"/>
    <lineage>
        <taxon>Bacteria</taxon>
        <taxon>Pseudomonadati</taxon>
        <taxon>Spirochaetota</taxon>
        <taxon>Spirochaetia</taxon>
        <taxon>Spirochaetales</taxon>
        <taxon>Spirochaetaceae</taxon>
        <taxon>Alkalispirochaeta</taxon>
    </lineage>
</organism>
<feature type="domain" description="MoaB/Mog" evidence="1">
    <location>
        <begin position="15"/>
        <end position="175"/>
    </location>
</feature>
<dbReference type="RefSeq" id="WP_103679549.1">
    <property type="nucleotide sequence ID" value="NZ_LPWH01000049.1"/>
</dbReference>
<comment type="caution">
    <text evidence="2">The sequence shown here is derived from an EMBL/GenBank/DDBJ whole genome shotgun (WGS) entry which is preliminary data.</text>
</comment>
<dbReference type="InterPro" id="IPR001453">
    <property type="entry name" value="MoaB/Mog_dom"/>
</dbReference>
<dbReference type="PANTHER" id="PTHR13939">
    <property type="entry name" value="NICOTINAMIDE-NUCLEOTIDE AMIDOHYDROLASE PNCC"/>
    <property type="match status" value="1"/>
</dbReference>
<accession>A0A2S4JX30</accession>
<dbReference type="Pfam" id="PF24102">
    <property type="entry name" value="FLAD1_M"/>
    <property type="match status" value="1"/>
</dbReference>
<dbReference type="InterPro" id="IPR050101">
    <property type="entry name" value="CinA"/>
</dbReference>
<protein>
    <recommendedName>
        <fullName evidence="1">MoaB/Mog domain-containing protein</fullName>
    </recommendedName>
</protein>
<dbReference type="SUPFAM" id="SSF53218">
    <property type="entry name" value="Molybdenum cofactor biosynthesis proteins"/>
    <property type="match status" value="1"/>
</dbReference>
<dbReference type="InterPro" id="IPR036425">
    <property type="entry name" value="MoaB/Mog-like_dom_sf"/>
</dbReference>
<name>A0A2S4JX30_9SPIO</name>
<dbReference type="SMART" id="SM00852">
    <property type="entry name" value="MoCF_biosynth"/>
    <property type="match status" value="1"/>
</dbReference>
<dbReference type="OrthoDB" id="9801454at2"/>
<gene>
    <name evidence="2" type="ORF">AU468_03705</name>
</gene>
<dbReference type="AlphaFoldDB" id="A0A2S4JX30"/>
<proteinExistence type="predicted"/>
<keyword evidence="3" id="KW-1185">Reference proteome</keyword>